<dbReference type="EMBL" id="CP097332">
    <property type="protein sequence ID" value="UQX88609.1"/>
    <property type="molecule type" value="Genomic_DNA"/>
</dbReference>
<dbReference type="RefSeq" id="WP_249772277.1">
    <property type="nucleotide sequence ID" value="NZ_CP097332.1"/>
</dbReference>
<dbReference type="PANTHER" id="PTHR39456">
    <property type="entry name" value="METAL-DEPENDENT HYDROLASE"/>
    <property type="match status" value="1"/>
</dbReference>
<proteinExistence type="predicted"/>
<dbReference type="PANTHER" id="PTHR39456:SF1">
    <property type="entry name" value="METAL-DEPENDENT HYDROLASE"/>
    <property type="match status" value="1"/>
</dbReference>
<gene>
    <name evidence="1" type="ORF">M6D93_01080</name>
</gene>
<evidence type="ECO:0000313" key="1">
    <source>
        <dbReference type="EMBL" id="UQX88609.1"/>
    </source>
</evidence>
<organism evidence="1 2">
    <name type="scientific">Jatrophihabitans telluris</name>
    <dbReference type="NCBI Taxonomy" id="2038343"/>
    <lineage>
        <taxon>Bacteria</taxon>
        <taxon>Bacillati</taxon>
        <taxon>Actinomycetota</taxon>
        <taxon>Actinomycetes</taxon>
        <taxon>Jatrophihabitantales</taxon>
        <taxon>Jatrophihabitantaceae</taxon>
        <taxon>Jatrophihabitans</taxon>
    </lineage>
</organism>
<evidence type="ECO:0000313" key="2">
    <source>
        <dbReference type="Proteomes" id="UP001056336"/>
    </source>
</evidence>
<dbReference type="GO" id="GO:0016787">
    <property type="term" value="F:hydrolase activity"/>
    <property type="evidence" value="ECO:0007669"/>
    <property type="project" value="UniProtKB-KW"/>
</dbReference>
<dbReference type="Proteomes" id="UP001056336">
    <property type="component" value="Chromosome"/>
</dbReference>
<protein>
    <submittedName>
        <fullName evidence="1">Metal-dependent hydrolase</fullName>
    </submittedName>
</protein>
<reference evidence="1" key="1">
    <citation type="journal article" date="2018" name="Int. J. Syst. Evol. Microbiol.">
        <title>Jatrophihabitans telluris sp. nov., isolated from sediment soil of lava forest wetlands and the emended description of the genus Jatrophihabitans.</title>
        <authorList>
            <person name="Lee K.C."/>
            <person name="Suh M.K."/>
            <person name="Eom M.K."/>
            <person name="Kim K.K."/>
            <person name="Kim J.S."/>
            <person name="Kim D.S."/>
            <person name="Ko S.H."/>
            <person name="Shin Y.K."/>
            <person name="Lee J.S."/>
        </authorList>
    </citation>
    <scope>NUCLEOTIDE SEQUENCE</scope>
    <source>
        <strain evidence="1">N237</strain>
    </source>
</reference>
<dbReference type="PIRSF" id="PIRSF007580">
    <property type="entry name" value="UCP07580"/>
    <property type="match status" value="1"/>
</dbReference>
<keyword evidence="1" id="KW-0378">Hydrolase</keyword>
<sequence length="296" mass="33050">MNDRTAAVFEPGEVALRAREVAFDFSALPPHWIPGEPFASHLINLLHLLLPEGERWFVRVFSEALPLIRDEGLQEQVIGFIGQESMHAEAHQGAQDHLCAAGLETAGFVGELEWFFRDQLGDRGLTGPAAQAWLVERLALIAAIEHMTAVLGDWVLNAAGLDDAGADPVMLDLLRWHGAEEVEHRAVAYDLYAHVDGRYWRRVRTHLLIMPALGWLWARGLTALLASDSELVEPQNKARWRDWFRAGRRGLVPSPLPFLWSYLRYLAPWYHPSREASTSQAVAYLASSPAALAATP</sequence>
<dbReference type="Pfam" id="PF10118">
    <property type="entry name" value="Metal_hydrol"/>
    <property type="match status" value="1"/>
</dbReference>
<name>A0ABY4QYF6_9ACTN</name>
<accession>A0ABY4QYF6</accession>
<keyword evidence="2" id="KW-1185">Reference proteome</keyword>
<reference evidence="1" key="2">
    <citation type="submission" date="2022-05" db="EMBL/GenBank/DDBJ databases">
        <authorList>
            <person name="Kim J.-S."/>
            <person name="Lee K."/>
            <person name="Suh M."/>
            <person name="Eom M."/>
            <person name="Kim J.-S."/>
            <person name="Kim D.-S."/>
            <person name="Ko S.-H."/>
            <person name="Shin Y."/>
            <person name="Lee J.-S."/>
        </authorList>
    </citation>
    <scope>NUCLEOTIDE SEQUENCE</scope>
    <source>
        <strain evidence="1">N237</strain>
    </source>
</reference>
<dbReference type="InterPro" id="IPR016516">
    <property type="entry name" value="UCP07580"/>
</dbReference>